<keyword evidence="3" id="KW-1185">Reference proteome</keyword>
<dbReference type="AlphaFoldDB" id="A0A8S9XSH0"/>
<dbReference type="EMBL" id="WIXP02000008">
    <property type="protein sequence ID" value="KAF6207072.1"/>
    <property type="molecule type" value="Genomic_DNA"/>
</dbReference>
<comment type="caution">
    <text evidence="2">The sequence shown here is derived from an EMBL/GenBank/DDBJ whole genome shotgun (WGS) entry which is preliminary data.</text>
</comment>
<reference evidence="2" key="1">
    <citation type="journal article" date="2021" name="Mol. Ecol. Resour.">
        <title>Apolygus lucorum genome provides insights into omnivorousness and mesophyll feeding.</title>
        <authorList>
            <person name="Liu Y."/>
            <person name="Liu H."/>
            <person name="Wang H."/>
            <person name="Huang T."/>
            <person name="Liu B."/>
            <person name="Yang B."/>
            <person name="Yin L."/>
            <person name="Li B."/>
            <person name="Zhang Y."/>
            <person name="Zhang S."/>
            <person name="Jiang F."/>
            <person name="Zhang X."/>
            <person name="Ren Y."/>
            <person name="Wang B."/>
            <person name="Wang S."/>
            <person name="Lu Y."/>
            <person name="Wu K."/>
            <person name="Fan W."/>
            <person name="Wang G."/>
        </authorList>
    </citation>
    <scope>NUCLEOTIDE SEQUENCE</scope>
    <source>
        <strain evidence="2">12Hb</strain>
    </source>
</reference>
<name>A0A8S9XSH0_APOLU</name>
<sequence length="98" mass="10912">MTPSSPTTSSFDEDLARHMFDEGAANVGAADEPHHVPDPETLRIQAAKWSDEVLVWYLGELKQLMKQVMTSLGTENVESPTLLVSSPRHKWNLCFSLS</sequence>
<gene>
    <name evidence="2" type="ORF">GE061_014378</name>
    <name evidence="1" type="ORF">GE061_018311</name>
</gene>
<accession>A0A8S9XSH0</accession>
<evidence type="ECO:0000313" key="2">
    <source>
        <dbReference type="EMBL" id="KAF6211261.1"/>
    </source>
</evidence>
<organism evidence="2 3">
    <name type="scientific">Apolygus lucorum</name>
    <name type="common">Small green plant bug</name>
    <name type="synonym">Lygocoris lucorum</name>
    <dbReference type="NCBI Taxonomy" id="248454"/>
    <lineage>
        <taxon>Eukaryota</taxon>
        <taxon>Metazoa</taxon>
        <taxon>Ecdysozoa</taxon>
        <taxon>Arthropoda</taxon>
        <taxon>Hexapoda</taxon>
        <taxon>Insecta</taxon>
        <taxon>Pterygota</taxon>
        <taxon>Neoptera</taxon>
        <taxon>Paraneoptera</taxon>
        <taxon>Hemiptera</taxon>
        <taxon>Heteroptera</taxon>
        <taxon>Panheteroptera</taxon>
        <taxon>Cimicomorpha</taxon>
        <taxon>Miridae</taxon>
        <taxon>Mirini</taxon>
        <taxon>Apolygus</taxon>
    </lineage>
</organism>
<protein>
    <submittedName>
        <fullName evidence="2">Uncharacterized protein</fullName>
    </submittedName>
</protein>
<evidence type="ECO:0000313" key="1">
    <source>
        <dbReference type="EMBL" id="KAF6207072.1"/>
    </source>
</evidence>
<dbReference type="Proteomes" id="UP000466442">
    <property type="component" value="Linkage Group LG5"/>
</dbReference>
<evidence type="ECO:0000313" key="3">
    <source>
        <dbReference type="Proteomes" id="UP000466442"/>
    </source>
</evidence>
<dbReference type="EMBL" id="WIXP02000005">
    <property type="protein sequence ID" value="KAF6211261.1"/>
    <property type="molecule type" value="Genomic_DNA"/>
</dbReference>
<proteinExistence type="predicted"/>